<dbReference type="PANTHER" id="PTHR23075">
    <property type="entry name" value="PUTATIVE ATP-ASE"/>
    <property type="match status" value="1"/>
</dbReference>
<evidence type="ECO:0000256" key="5">
    <source>
        <dbReference type="SAM" id="MobiDB-lite"/>
    </source>
</evidence>
<dbReference type="OrthoDB" id="199596at2759"/>
<dbReference type="SMART" id="SM00382">
    <property type="entry name" value="AAA"/>
    <property type="match status" value="1"/>
</dbReference>
<evidence type="ECO:0000256" key="3">
    <source>
        <dbReference type="RuleBase" id="RU003651"/>
    </source>
</evidence>
<dbReference type="GO" id="GO:0008270">
    <property type="term" value="F:zinc ion binding"/>
    <property type="evidence" value="ECO:0007669"/>
    <property type="project" value="TreeGrafter"/>
</dbReference>
<dbReference type="SUPFAM" id="SSF52540">
    <property type="entry name" value="P-loop containing nucleoside triphosphate hydrolases"/>
    <property type="match status" value="1"/>
</dbReference>
<dbReference type="PANTHER" id="PTHR23075:SF13">
    <property type="entry name" value="AAA-TYPE ATPASE FAMILY PROTEIN"/>
    <property type="match status" value="1"/>
</dbReference>
<dbReference type="EMBL" id="CACSLK010031421">
    <property type="protein sequence ID" value="CAA0839553.1"/>
    <property type="molecule type" value="Genomic_DNA"/>
</dbReference>
<comment type="similarity">
    <text evidence="3">Belongs to the AAA ATPase family.</text>
</comment>
<dbReference type="InterPro" id="IPR021911">
    <property type="entry name" value="ATAD3_N"/>
</dbReference>
<dbReference type="GO" id="GO:0005739">
    <property type="term" value="C:mitochondrion"/>
    <property type="evidence" value="ECO:0007669"/>
    <property type="project" value="TreeGrafter"/>
</dbReference>
<keyword evidence="8" id="KW-1185">Reference proteome</keyword>
<name>A0A9N7NY79_STRHE</name>
<evidence type="ECO:0000256" key="2">
    <source>
        <dbReference type="ARBA" id="ARBA00022840"/>
    </source>
</evidence>
<dbReference type="PROSITE" id="PS00674">
    <property type="entry name" value="AAA"/>
    <property type="match status" value="1"/>
</dbReference>
<keyword evidence="1 3" id="KW-0547">Nucleotide-binding</keyword>
<dbReference type="Gene3D" id="3.40.50.300">
    <property type="entry name" value="P-loop containing nucleotide triphosphate hydrolases"/>
    <property type="match status" value="1"/>
</dbReference>
<dbReference type="InterPro" id="IPR027417">
    <property type="entry name" value="P-loop_NTPase"/>
</dbReference>
<dbReference type="InterPro" id="IPR003960">
    <property type="entry name" value="ATPase_AAA_CS"/>
</dbReference>
<keyword evidence="2 3" id="KW-0067">ATP-binding</keyword>
<dbReference type="AlphaFoldDB" id="A0A9N7NY79"/>
<evidence type="ECO:0000313" key="7">
    <source>
        <dbReference type="EMBL" id="CAA0839553.1"/>
    </source>
</evidence>
<feature type="compositionally biased region" description="Basic and acidic residues" evidence="5">
    <location>
        <begin position="65"/>
        <end position="78"/>
    </location>
</feature>
<evidence type="ECO:0000256" key="4">
    <source>
        <dbReference type="SAM" id="Coils"/>
    </source>
</evidence>
<dbReference type="GO" id="GO:0007005">
    <property type="term" value="P:mitochondrion organization"/>
    <property type="evidence" value="ECO:0007669"/>
    <property type="project" value="TreeGrafter"/>
</dbReference>
<dbReference type="InterPro" id="IPR003593">
    <property type="entry name" value="AAA+_ATPase"/>
</dbReference>
<dbReference type="GO" id="GO:0005524">
    <property type="term" value="F:ATP binding"/>
    <property type="evidence" value="ECO:0007669"/>
    <property type="project" value="UniProtKB-KW"/>
</dbReference>
<evidence type="ECO:0000259" key="6">
    <source>
        <dbReference type="SMART" id="SM00382"/>
    </source>
</evidence>
<organism evidence="7 8">
    <name type="scientific">Striga hermonthica</name>
    <name type="common">Purple witchweed</name>
    <name type="synonym">Buchnera hermonthica</name>
    <dbReference type="NCBI Taxonomy" id="68872"/>
    <lineage>
        <taxon>Eukaryota</taxon>
        <taxon>Viridiplantae</taxon>
        <taxon>Streptophyta</taxon>
        <taxon>Embryophyta</taxon>
        <taxon>Tracheophyta</taxon>
        <taxon>Spermatophyta</taxon>
        <taxon>Magnoliopsida</taxon>
        <taxon>eudicotyledons</taxon>
        <taxon>Gunneridae</taxon>
        <taxon>Pentapetalae</taxon>
        <taxon>asterids</taxon>
        <taxon>lamiids</taxon>
        <taxon>Lamiales</taxon>
        <taxon>Orobanchaceae</taxon>
        <taxon>Buchnereae</taxon>
        <taxon>Striga</taxon>
    </lineage>
</organism>
<comment type="caution">
    <text evidence="7">The sequence shown here is derived from an EMBL/GenBank/DDBJ whole genome shotgun (WGS) entry which is preliminary data.</text>
</comment>
<feature type="domain" description="AAA+ ATPase" evidence="6">
    <location>
        <begin position="386"/>
        <end position="519"/>
    </location>
</feature>
<dbReference type="Pfam" id="PF00004">
    <property type="entry name" value="AAA"/>
    <property type="match status" value="1"/>
</dbReference>
<protein>
    <submittedName>
        <fullName evidence="7">AAA-type ATPase family protein</fullName>
    </submittedName>
</protein>
<dbReference type="InterPro" id="IPR003959">
    <property type="entry name" value="ATPase_AAA_core"/>
</dbReference>
<keyword evidence="4" id="KW-0175">Coiled coil</keyword>
<gene>
    <name evidence="7" type="ORF">SHERM_06117</name>
</gene>
<dbReference type="FunFam" id="3.40.50.300:FF:000595">
    <property type="entry name" value="ATPase family AAA domain-containing protein 3"/>
    <property type="match status" value="1"/>
</dbReference>
<proteinExistence type="inferred from homology"/>
<evidence type="ECO:0000313" key="8">
    <source>
        <dbReference type="Proteomes" id="UP001153555"/>
    </source>
</evidence>
<feature type="region of interest" description="Disordered" evidence="5">
    <location>
        <begin position="32"/>
        <end position="78"/>
    </location>
</feature>
<dbReference type="Proteomes" id="UP001153555">
    <property type="component" value="Unassembled WGS sequence"/>
</dbReference>
<sequence length="632" mass="70160">MTASRLSSLAAAAAMAVSYSAASNRAYADSPFRFSPFSSSAPSSPPPSETGPAEISGSGTQPAVEDSKRGFDPESLERGAKALRQINNSPHAKQVFEVMRKQEQTRLAELDAEKANFEAIQAHADIDKQRKWAEDQRNLYQQQAQAKAQMLRYEDELARKRMQTDHEAQRRHNAELVQMQEESSIRKEQARRATEEQIQAQQRQTEKERAEIERETIRVKAMAEAVARAHEAKLTEDQNKRMLLDRINGEKDKWLAAINTTFSHIEGGFRILLTDRSKLVMTVGGATALAAGVYTTREGARVMWGYVNRILGQPSLIRESSMAKFPWSGVGSRAANKLLRYSTAAGAAASIQSKSALGDIVLHPSLQKRIEHLARATSNTKIHQAPFRNMLFYGPPGTGKTMVAREIARKSGLDYALMTGGDVAPLGPQAVTKIHEIFDWAKKSKRGLLLFIDEADAFLCERNSTNMSEAQRSALNALLFRTGDQSRDVVLVLATNRPADLDSAITDRIDEVIEFPLPKEDERFKLLKLYLSKYLQGESGHANGPGKWGPGLLFKKNPQKITIKDLSDDVIREAARRTEGFSGREIAKLMASVQAAVYGRADCVLDSSLFKEIVDYKVAEHHQRIKLAQGQA</sequence>
<dbReference type="GO" id="GO:0016887">
    <property type="term" value="F:ATP hydrolysis activity"/>
    <property type="evidence" value="ECO:0007669"/>
    <property type="project" value="InterPro"/>
</dbReference>
<dbReference type="Pfam" id="PF12037">
    <property type="entry name" value="ATAD3_N"/>
    <property type="match status" value="1"/>
</dbReference>
<accession>A0A9N7NY79</accession>
<feature type="region of interest" description="Disordered" evidence="5">
    <location>
        <begin position="175"/>
        <end position="211"/>
    </location>
</feature>
<feature type="compositionally biased region" description="Basic and acidic residues" evidence="5">
    <location>
        <begin position="183"/>
        <end position="195"/>
    </location>
</feature>
<evidence type="ECO:0000256" key="1">
    <source>
        <dbReference type="ARBA" id="ARBA00022741"/>
    </source>
</evidence>
<feature type="compositionally biased region" description="Low complexity" evidence="5">
    <location>
        <begin position="32"/>
        <end position="42"/>
    </location>
</feature>
<feature type="coiled-coil region" evidence="4">
    <location>
        <begin position="100"/>
        <end position="163"/>
    </location>
</feature>
<reference evidence="7" key="1">
    <citation type="submission" date="2019-12" db="EMBL/GenBank/DDBJ databases">
        <authorList>
            <person name="Scholes J."/>
        </authorList>
    </citation>
    <scope>NUCLEOTIDE SEQUENCE</scope>
</reference>